<dbReference type="InterPro" id="IPR001279">
    <property type="entry name" value="Metallo-B-lactamas"/>
</dbReference>
<name>A0A6P0UNG2_9FLAO</name>
<feature type="signal peptide" evidence="1">
    <location>
        <begin position="1"/>
        <end position="24"/>
    </location>
</feature>
<accession>A0A6P0UNG2</accession>
<evidence type="ECO:0000256" key="1">
    <source>
        <dbReference type="SAM" id="SignalP"/>
    </source>
</evidence>
<protein>
    <submittedName>
        <fullName evidence="3">MBL fold metallo-hydrolase</fullName>
    </submittedName>
</protein>
<keyword evidence="3" id="KW-0378">Hydrolase</keyword>
<dbReference type="AlphaFoldDB" id="A0A6P0UNG2"/>
<dbReference type="Proteomes" id="UP000468581">
    <property type="component" value="Unassembled WGS sequence"/>
</dbReference>
<dbReference type="RefSeq" id="WP_163604891.1">
    <property type="nucleotide sequence ID" value="NZ_JAABOO010000001.1"/>
</dbReference>
<dbReference type="SMART" id="SM00849">
    <property type="entry name" value="Lactamase_B"/>
    <property type="match status" value="1"/>
</dbReference>
<dbReference type="GO" id="GO:0016787">
    <property type="term" value="F:hydrolase activity"/>
    <property type="evidence" value="ECO:0007669"/>
    <property type="project" value="UniProtKB-KW"/>
</dbReference>
<evidence type="ECO:0000313" key="4">
    <source>
        <dbReference type="Proteomes" id="UP000468581"/>
    </source>
</evidence>
<keyword evidence="1" id="KW-0732">Signal</keyword>
<dbReference type="SUPFAM" id="SSF56281">
    <property type="entry name" value="Metallo-hydrolase/oxidoreductase"/>
    <property type="match status" value="1"/>
</dbReference>
<dbReference type="EMBL" id="JAABOO010000001">
    <property type="protein sequence ID" value="NER11856.1"/>
    <property type="molecule type" value="Genomic_DNA"/>
</dbReference>
<dbReference type="PROSITE" id="PS51257">
    <property type="entry name" value="PROKAR_LIPOPROTEIN"/>
    <property type="match status" value="1"/>
</dbReference>
<proteinExistence type="predicted"/>
<dbReference type="InterPro" id="IPR036866">
    <property type="entry name" value="RibonucZ/Hydroxyglut_hydro"/>
</dbReference>
<dbReference type="Gene3D" id="3.60.15.10">
    <property type="entry name" value="Ribonuclease Z/Hydroxyacylglutathione hydrolase-like"/>
    <property type="match status" value="1"/>
</dbReference>
<reference evidence="3 4" key="1">
    <citation type="submission" date="2020-01" db="EMBL/GenBank/DDBJ databases">
        <title>Leptobacterium flavescens.</title>
        <authorList>
            <person name="Wang G."/>
        </authorList>
    </citation>
    <scope>NUCLEOTIDE SEQUENCE [LARGE SCALE GENOMIC DNA]</scope>
    <source>
        <strain evidence="3 4">KCTC 22160</strain>
    </source>
</reference>
<keyword evidence="4" id="KW-1185">Reference proteome</keyword>
<feature type="domain" description="Metallo-beta-lactamase" evidence="2">
    <location>
        <begin position="72"/>
        <end position="243"/>
    </location>
</feature>
<comment type="caution">
    <text evidence="3">The sequence shown here is derived from an EMBL/GenBank/DDBJ whole genome shotgun (WGS) entry which is preliminary data.</text>
</comment>
<dbReference type="PANTHER" id="PTHR42951">
    <property type="entry name" value="METALLO-BETA-LACTAMASE DOMAIN-CONTAINING"/>
    <property type="match status" value="1"/>
</dbReference>
<dbReference type="InterPro" id="IPR050855">
    <property type="entry name" value="NDM-1-like"/>
</dbReference>
<feature type="chain" id="PRO_5026981772" evidence="1">
    <location>
        <begin position="25"/>
        <end position="302"/>
    </location>
</feature>
<evidence type="ECO:0000313" key="3">
    <source>
        <dbReference type="EMBL" id="NER11856.1"/>
    </source>
</evidence>
<evidence type="ECO:0000259" key="2">
    <source>
        <dbReference type="SMART" id="SM00849"/>
    </source>
</evidence>
<gene>
    <name evidence="3" type="ORF">GWK08_00235</name>
</gene>
<organism evidence="3 4">
    <name type="scientific">Leptobacterium flavescens</name>
    <dbReference type="NCBI Taxonomy" id="472055"/>
    <lineage>
        <taxon>Bacteria</taxon>
        <taxon>Pseudomonadati</taxon>
        <taxon>Bacteroidota</taxon>
        <taxon>Flavobacteriia</taxon>
        <taxon>Flavobacteriales</taxon>
        <taxon>Flavobacteriaceae</taxon>
        <taxon>Leptobacterium</taxon>
    </lineage>
</organism>
<sequence length="302" mass="34760">MLQKKKITFSLLLLVLMGACTYPAKEHINLEEQAWIHGSEDCEQNSDPLIQVVKYDEDTWILRQNKCTNYEAPFMFLFFGKNKALLMDTGATREEDKFPLYQTVKSLIDARQKEYATDLQLVVAHTHAHGDHHAADAQFQGKPATSVIGLQVEDIKSFFAIENWPENNAVYDLGDRALEIIPIPGHQKSSIAVYDPQSGILLTGDTFYPGRLYVEDWSVFKESIRKLYDFTKKHEISYILGNHIEMSLEPGKDYPIGTLYQPEEQKLPLYPEDLEELHKALERLGDQPTREIHDKFIIYPIK</sequence>
<dbReference type="Pfam" id="PF00753">
    <property type="entry name" value="Lactamase_B"/>
    <property type="match status" value="1"/>
</dbReference>